<comment type="caution">
    <text evidence="2">The sequence shown here is derived from an EMBL/GenBank/DDBJ whole genome shotgun (WGS) entry which is preliminary data.</text>
</comment>
<gene>
    <name evidence="2" type="ORF">A3A90_01775</name>
</gene>
<reference evidence="2 3" key="1">
    <citation type="journal article" date="2016" name="Nat. Commun.">
        <title>Thousands of microbial genomes shed light on interconnected biogeochemical processes in an aquifer system.</title>
        <authorList>
            <person name="Anantharaman K."/>
            <person name="Brown C.T."/>
            <person name="Hug L.A."/>
            <person name="Sharon I."/>
            <person name="Castelle C.J."/>
            <person name="Probst A.J."/>
            <person name="Thomas B.C."/>
            <person name="Singh A."/>
            <person name="Wilkins M.J."/>
            <person name="Karaoz U."/>
            <person name="Brodie E.L."/>
            <person name="Williams K.H."/>
            <person name="Hubbard S.S."/>
            <person name="Banfield J.F."/>
        </authorList>
    </citation>
    <scope>NUCLEOTIDE SEQUENCE [LARGE SCALE GENOMIC DNA]</scope>
</reference>
<protein>
    <submittedName>
        <fullName evidence="2">Uncharacterized protein</fullName>
    </submittedName>
</protein>
<dbReference type="Proteomes" id="UP000178404">
    <property type="component" value="Unassembled WGS sequence"/>
</dbReference>
<feature type="transmembrane region" description="Helical" evidence="1">
    <location>
        <begin position="12"/>
        <end position="35"/>
    </location>
</feature>
<accession>A0A1G2TZS7</accession>
<dbReference type="EMBL" id="MHWA01000001">
    <property type="protein sequence ID" value="OHB02639.1"/>
    <property type="molecule type" value="Genomic_DNA"/>
</dbReference>
<keyword evidence="1" id="KW-0812">Transmembrane</keyword>
<proteinExistence type="predicted"/>
<keyword evidence="1" id="KW-1133">Transmembrane helix</keyword>
<sequence>MDNEFGTKKSFVTIKNLVVLLVVVIVVIAGAVYWAKFRQVEKTSDIDPKFNYNEYNISGLPEKIDEEMIIGAGSTIIKMFSTEEKAGVKEITVKYQSTDNIESLTNQFQNYFKEKKWHKQNEYISDEVVTLSYWNDLDNLNVLLVSSTNSTTVDLTYTDYPTYAEINTSPEKIEKYKQVLIVYRTDYEGEISKYLSEDLPVKNITKILESFDLIYLGIFENTSIYISSDSVEKTVDNFTKYFKEEELFYDFFDTEDGAIMVADLGVDRSLNITVQKEGNGSKVEIKNIEPLESIPANN</sequence>
<dbReference type="AlphaFoldDB" id="A0A1G2TZS7"/>
<evidence type="ECO:0000256" key="1">
    <source>
        <dbReference type="SAM" id="Phobius"/>
    </source>
</evidence>
<evidence type="ECO:0000313" key="3">
    <source>
        <dbReference type="Proteomes" id="UP000178404"/>
    </source>
</evidence>
<name>A0A1G2TZS7_9BACT</name>
<evidence type="ECO:0000313" key="2">
    <source>
        <dbReference type="EMBL" id="OHB02639.1"/>
    </source>
</evidence>
<keyword evidence="1" id="KW-0472">Membrane</keyword>
<organism evidence="2 3">
    <name type="scientific">Candidatus Zambryskibacteria bacterium RIFCSPLOWO2_01_FULL_35_19</name>
    <dbReference type="NCBI Taxonomy" id="1802757"/>
    <lineage>
        <taxon>Bacteria</taxon>
        <taxon>Candidatus Zambryskiibacteriota</taxon>
    </lineage>
</organism>